<reference evidence="3 4" key="1">
    <citation type="submission" date="2024-03" db="EMBL/GenBank/DDBJ databases">
        <title>Bacilli Hybrid Assemblies.</title>
        <authorList>
            <person name="Kovac J."/>
        </authorList>
    </citation>
    <scope>NUCLEOTIDE SEQUENCE [LARGE SCALE GENOMIC DNA]</scope>
    <source>
        <strain evidence="3 4">FSL R7-0666</strain>
    </source>
</reference>
<keyword evidence="1" id="KW-0472">Membrane</keyword>
<evidence type="ECO:0000259" key="2">
    <source>
        <dbReference type="Pfam" id="PF01882"/>
    </source>
</evidence>
<dbReference type="PANTHER" id="PTHR34351:SF2">
    <property type="entry name" value="DUF58 DOMAIN-CONTAINING PROTEIN"/>
    <property type="match status" value="1"/>
</dbReference>
<feature type="transmembrane region" description="Helical" evidence="1">
    <location>
        <begin position="12"/>
        <end position="30"/>
    </location>
</feature>
<feature type="domain" description="DUF58" evidence="2">
    <location>
        <begin position="204"/>
        <end position="314"/>
    </location>
</feature>
<evidence type="ECO:0000256" key="1">
    <source>
        <dbReference type="SAM" id="Phobius"/>
    </source>
</evidence>
<gene>
    <name evidence="3" type="ORF">MKY91_05415</name>
</gene>
<dbReference type="Pfam" id="PF01882">
    <property type="entry name" value="DUF58"/>
    <property type="match status" value="1"/>
</dbReference>
<feature type="transmembrane region" description="Helical" evidence="1">
    <location>
        <begin position="36"/>
        <end position="60"/>
    </location>
</feature>
<proteinExistence type="predicted"/>
<sequence>MRKRRLFIQTFLKGLAGVLVVGGSFAYAMFQGGFVSWFLFYSVMIVGLVMTISILIPATFTPSRTLGRSTCYSGEAVEVTITVKKHRFQPFMYLTVEDVVPSHLGQATDTRAMFFFTAARTLTFTYRLSSLKRGSYVFRDIHLTSSDFFGWFERKQKIRVETEFVVYPRYHQLGDVQAFQTPNHSNGVSATSSFKDEERSLAGVRSYVPGDRLTSINWKQSARRKELMTKEFETYEGKRTIIAFDPYRSTVKPEQFEDVVEQVASIASTFIQANVESQLAAFHNNQHWMTEELQASTWEKVLRMLASIQANQQPAPIIHPIYRQWTNQTVIYICAELDQQVIHTIERLALESIEVKVCLLEFEPEQISLAEQLRIKGIEPIYMTS</sequence>
<name>A0ABU9VFC3_9BACI</name>
<dbReference type="InterPro" id="IPR002881">
    <property type="entry name" value="DUF58"/>
</dbReference>
<accession>A0ABU9VFC3</accession>
<protein>
    <submittedName>
        <fullName evidence="3">DUF58 domain-containing protein</fullName>
    </submittedName>
</protein>
<evidence type="ECO:0000313" key="3">
    <source>
        <dbReference type="EMBL" id="MEN0642595.1"/>
    </source>
</evidence>
<keyword evidence="1" id="KW-0812">Transmembrane</keyword>
<comment type="caution">
    <text evidence="3">The sequence shown here is derived from an EMBL/GenBank/DDBJ whole genome shotgun (WGS) entry which is preliminary data.</text>
</comment>
<dbReference type="PANTHER" id="PTHR34351">
    <property type="entry name" value="SLR1927 PROTEIN-RELATED"/>
    <property type="match status" value="1"/>
</dbReference>
<organism evidence="3 4">
    <name type="scientific">Alkalicoccobacillus gibsonii</name>
    <dbReference type="NCBI Taxonomy" id="79881"/>
    <lineage>
        <taxon>Bacteria</taxon>
        <taxon>Bacillati</taxon>
        <taxon>Bacillota</taxon>
        <taxon>Bacilli</taxon>
        <taxon>Bacillales</taxon>
        <taxon>Bacillaceae</taxon>
        <taxon>Alkalicoccobacillus</taxon>
    </lineage>
</organism>
<dbReference type="RefSeq" id="WP_343129698.1">
    <property type="nucleotide sequence ID" value="NZ_JBCITK010000001.1"/>
</dbReference>
<dbReference type="EMBL" id="JBCITK010000001">
    <property type="protein sequence ID" value="MEN0642595.1"/>
    <property type="molecule type" value="Genomic_DNA"/>
</dbReference>
<evidence type="ECO:0000313" key="4">
    <source>
        <dbReference type="Proteomes" id="UP001418796"/>
    </source>
</evidence>
<keyword evidence="1" id="KW-1133">Transmembrane helix</keyword>
<keyword evidence="4" id="KW-1185">Reference proteome</keyword>
<dbReference type="Proteomes" id="UP001418796">
    <property type="component" value="Unassembled WGS sequence"/>
</dbReference>